<sequence>MQNLARKLTRHPVTLDEGTVVDVKEGALTIRIGDFDCVARRARSCLVAPRVGDEVLISFGREGRGFVLAVLTGEERPGEEAEATTIEVDGDLEVRVGKGKLGLRAARGVNVTSGDSLSLVGKALSVSALEGTVFVQQLGYLGDRLKAEVQAIKTVGSVCDAVFERVSQRVKRSFRTVEDIDHLKAKKIDYAAETTMALRAEHAVVHAEELVKVDAKQIQLG</sequence>
<dbReference type="Proteomes" id="UP000067626">
    <property type="component" value="Chromosome"/>
</dbReference>
<dbReference type="EMBL" id="CP012159">
    <property type="protein sequence ID" value="AKT40634.1"/>
    <property type="molecule type" value="Genomic_DNA"/>
</dbReference>
<gene>
    <name evidence="1" type="ORF">CMC5_047900</name>
</gene>
<dbReference type="InterPro" id="IPR021927">
    <property type="entry name" value="DUF3540"/>
</dbReference>
<organism evidence="1 2">
    <name type="scientific">Chondromyces crocatus</name>
    <dbReference type="NCBI Taxonomy" id="52"/>
    <lineage>
        <taxon>Bacteria</taxon>
        <taxon>Pseudomonadati</taxon>
        <taxon>Myxococcota</taxon>
        <taxon>Polyangia</taxon>
        <taxon>Polyangiales</taxon>
        <taxon>Polyangiaceae</taxon>
        <taxon>Chondromyces</taxon>
    </lineage>
</organism>
<dbReference type="RefSeq" id="WP_050432543.1">
    <property type="nucleotide sequence ID" value="NZ_CP012159.1"/>
</dbReference>
<evidence type="ECO:0008006" key="3">
    <source>
        <dbReference type="Google" id="ProtNLM"/>
    </source>
</evidence>
<accession>A0A0K1EIF7</accession>
<protein>
    <recommendedName>
        <fullName evidence="3">DUF3540 domain-containing protein</fullName>
    </recommendedName>
</protein>
<name>A0A0K1EIF7_CHOCO</name>
<dbReference type="STRING" id="52.CMC5_047900"/>
<dbReference type="KEGG" id="ccro:CMC5_047900"/>
<dbReference type="Pfam" id="PF12059">
    <property type="entry name" value="DUF3540"/>
    <property type="match status" value="1"/>
</dbReference>
<dbReference type="OrthoDB" id="5432037at2"/>
<evidence type="ECO:0000313" key="2">
    <source>
        <dbReference type="Proteomes" id="UP000067626"/>
    </source>
</evidence>
<proteinExistence type="predicted"/>
<dbReference type="AlphaFoldDB" id="A0A0K1EIF7"/>
<keyword evidence="2" id="KW-1185">Reference proteome</keyword>
<reference evidence="1 2" key="1">
    <citation type="submission" date="2015-07" db="EMBL/GenBank/DDBJ databases">
        <title>Genome analysis of myxobacterium Chondromyces crocatus Cm c5 reveals a high potential for natural compound synthesis and the genetic basis for the loss of fruiting body formation.</title>
        <authorList>
            <person name="Zaburannyi N."/>
            <person name="Bunk B."/>
            <person name="Maier J."/>
            <person name="Overmann J."/>
            <person name="Mueller R."/>
        </authorList>
    </citation>
    <scope>NUCLEOTIDE SEQUENCE [LARGE SCALE GENOMIC DNA]</scope>
    <source>
        <strain evidence="1 2">Cm c5</strain>
    </source>
</reference>
<evidence type="ECO:0000313" key="1">
    <source>
        <dbReference type="EMBL" id="AKT40634.1"/>
    </source>
</evidence>